<reference evidence="2 3" key="1">
    <citation type="submission" date="2023-11" db="EMBL/GenBank/DDBJ databases">
        <title>Actinomadura monticuli sp. nov., isolated from volcanic ash.</title>
        <authorList>
            <person name="Lee S.D."/>
            <person name="Yang H."/>
            <person name="Kim I.S."/>
        </authorList>
    </citation>
    <scope>NUCLEOTIDE SEQUENCE [LARGE SCALE GENOMIC DNA]</scope>
    <source>
        <strain evidence="2 3">DSM 45346</strain>
    </source>
</reference>
<proteinExistence type="predicted"/>
<feature type="compositionally biased region" description="Basic residues" evidence="1">
    <location>
        <begin position="36"/>
        <end position="52"/>
    </location>
</feature>
<dbReference type="RefSeq" id="WP_371943138.1">
    <property type="nucleotide sequence ID" value="NZ_JAXCEH010000015.1"/>
</dbReference>
<accession>A0ABV4R221</accession>
<evidence type="ECO:0000256" key="1">
    <source>
        <dbReference type="SAM" id="MobiDB-lite"/>
    </source>
</evidence>
<evidence type="ECO:0000313" key="3">
    <source>
        <dbReference type="Proteomes" id="UP001569904"/>
    </source>
</evidence>
<evidence type="ECO:0008006" key="4">
    <source>
        <dbReference type="Google" id="ProtNLM"/>
    </source>
</evidence>
<gene>
    <name evidence="2" type="ORF">SM436_22290</name>
</gene>
<dbReference type="EMBL" id="JAXCEH010000015">
    <property type="protein sequence ID" value="MFA1556429.1"/>
    <property type="molecule type" value="Genomic_DNA"/>
</dbReference>
<organism evidence="2 3">
    <name type="scientific">Actinomadura chokoriensis</name>
    <dbReference type="NCBI Taxonomy" id="454156"/>
    <lineage>
        <taxon>Bacteria</taxon>
        <taxon>Bacillati</taxon>
        <taxon>Actinomycetota</taxon>
        <taxon>Actinomycetes</taxon>
        <taxon>Streptosporangiales</taxon>
        <taxon>Thermomonosporaceae</taxon>
        <taxon>Actinomadura</taxon>
    </lineage>
</organism>
<keyword evidence="3" id="KW-1185">Reference proteome</keyword>
<comment type="caution">
    <text evidence="2">The sequence shown here is derived from an EMBL/GenBank/DDBJ whole genome shotgun (WGS) entry which is preliminary data.</text>
</comment>
<name>A0ABV4R221_9ACTN</name>
<dbReference type="Proteomes" id="UP001569904">
    <property type="component" value="Unassembled WGS sequence"/>
</dbReference>
<sequence>MGHSSTRAAQVYLHARRERDREIASSLGKMAARELKKSKKGQKRSKPKGSGT</sequence>
<feature type="region of interest" description="Disordered" evidence="1">
    <location>
        <begin position="1"/>
        <end position="52"/>
    </location>
</feature>
<evidence type="ECO:0000313" key="2">
    <source>
        <dbReference type="EMBL" id="MFA1556429.1"/>
    </source>
</evidence>
<protein>
    <recommendedName>
        <fullName evidence="4">Integrase</fullName>
    </recommendedName>
</protein>